<name>A0A644W0I1_9ZZZZ</name>
<organism evidence="1">
    <name type="scientific">bioreactor metagenome</name>
    <dbReference type="NCBI Taxonomy" id="1076179"/>
    <lineage>
        <taxon>unclassified sequences</taxon>
        <taxon>metagenomes</taxon>
        <taxon>ecological metagenomes</taxon>
    </lineage>
</organism>
<gene>
    <name evidence="1" type="ORF">SDC9_43443</name>
</gene>
<comment type="caution">
    <text evidence="1">The sequence shown here is derived from an EMBL/GenBank/DDBJ whole genome shotgun (WGS) entry which is preliminary data.</text>
</comment>
<sequence>MNNEKRIVALTLDVKRTRIRIYRATLRALGYPTYIQFLINPEDLYIAILGSEIPIAGGTANRIKLPNSSLDGKPSVEFYSTSLINGLVRVFGELDSTYNYHLTGEIDEVNRVAYFSMRSLQRVERRKLNGKQGI</sequence>
<proteinExistence type="predicted"/>
<dbReference type="AlphaFoldDB" id="A0A644W0I1"/>
<dbReference type="EMBL" id="VSSQ01000547">
    <property type="protein sequence ID" value="MPL97254.1"/>
    <property type="molecule type" value="Genomic_DNA"/>
</dbReference>
<reference evidence="1" key="1">
    <citation type="submission" date="2019-08" db="EMBL/GenBank/DDBJ databases">
        <authorList>
            <person name="Kucharzyk K."/>
            <person name="Murdoch R.W."/>
            <person name="Higgins S."/>
            <person name="Loffler F."/>
        </authorList>
    </citation>
    <scope>NUCLEOTIDE SEQUENCE</scope>
</reference>
<protein>
    <submittedName>
        <fullName evidence="1">Uncharacterized protein</fullName>
    </submittedName>
</protein>
<accession>A0A644W0I1</accession>
<evidence type="ECO:0000313" key="1">
    <source>
        <dbReference type="EMBL" id="MPL97254.1"/>
    </source>
</evidence>